<dbReference type="GO" id="GO:0004497">
    <property type="term" value="F:monooxygenase activity"/>
    <property type="evidence" value="ECO:0007669"/>
    <property type="project" value="InterPro"/>
</dbReference>
<protein>
    <recommendedName>
        <fullName evidence="8">Cytochrome P450</fullName>
    </recommendedName>
</protein>
<dbReference type="Pfam" id="PF00067">
    <property type="entry name" value="p450"/>
    <property type="match status" value="1"/>
</dbReference>
<dbReference type="PANTHER" id="PTHR47955">
    <property type="entry name" value="CYTOCHROME P450 FAMILY 71 PROTEIN"/>
    <property type="match status" value="1"/>
</dbReference>
<dbReference type="GO" id="GO:0044550">
    <property type="term" value="P:secondary metabolite biosynthetic process"/>
    <property type="evidence" value="ECO:0007669"/>
    <property type="project" value="UniProtKB-ARBA"/>
</dbReference>
<evidence type="ECO:0000256" key="3">
    <source>
        <dbReference type="ARBA" id="ARBA00022723"/>
    </source>
</evidence>
<dbReference type="GO" id="GO:0005506">
    <property type="term" value="F:iron ion binding"/>
    <property type="evidence" value="ECO:0007669"/>
    <property type="project" value="InterPro"/>
</dbReference>
<organism evidence="6 7">
    <name type="scientific">Stephania japonica</name>
    <dbReference type="NCBI Taxonomy" id="461633"/>
    <lineage>
        <taxon>Eukaryota</taxon>
        <taxon>Viridiplantae</taxon>
        <taxon>Streptophyta</taxon>
        <taxon>Embryophyta</taxon>
        <taxon>Tracheophyta</taxon>
        <taxon>Spermatophyta</taxon>
        <taxon>Magnoliopsida</taxon>
        <taxon>Ranunculales</taxon>
        <taxon>Menispermaceae</taxon>
        <taxon>Menispermoideae</taxon>
        <taxon>Cissampelideae</taxon>
        <taxon>Stephania</taxon>
    </lineage>
</organism>
<dbReference type="SUPFAM" id="SSF48264">
    <property type="entry name" value="Cytochrome P450"/>
    <property type="match status" value="1"/>
</dbReference>
<dbReference type="GO" id="GO:0016705">
    <property type="term" value="F:oxidoreductase activity, acting on paired donors, with incorporation or reduction of molecular oxygen"/>
    <property type="evidence" value="ECO:0007669"/>
    <property type="project" value="InterPro"/>
</dbReference>
<comment type="caution">
    <text evidence="6">The sequence shown here is derived from an EMBL/GenBank/DDBJ whole genome shotgun (WGS) entry which is preliminary data.</text>
</comment>
<dbReference type="PANTHER" id="PTHR47955:SF8">
    <property type="entry name" value="CYTOCHROME P450 71D11-LIKE"/>
    <property type="match status" value="1"/>
</dbReference>
<dbReference type="EMBL" id="JBBNAE010000001">
    <property type="protein sequence ID" value="KAK9155928.1"/>
    <property type="molecule type" value="Genomic_DNA"/>
</dbReference>
<dbReference type="InterPro" id="IPR001128">
    <property type="entry name" value="Cyt_P450"/>
</dbReference>
<evidence type="ECO:0000313" key="6">
    <source>
        <dbReference type="EMBL" id="KAK9155928.1"/>
    </source>
</evidence>
<keyword evidence="3" id="KW-0479">Metal-binding</keyword>
<evidence type="ECO:0008006" key="8">
    <source>
        <dbReference type="Google" id="ProtNLM"/>
    </source>
</evidence>
<evidence type="ECO:0000256" key="5">
    <source>
        <dbReference type="ARBA" id="ARBA00023004"/>
    </source>
</evidence>
<name>A0AAP0KQA0_9MAGN</name>
<dbReference type="AlphaFoldDB" id="A0AAP0KQA0"/>
<proteinExistence type="inferred from homology"/>
<dbReference type="GO" id="GO:0020037">
    <property type="term" value="F:heme binding"/>
    <property type="evidence" value="ECO:0007669"/>
    <property type="project" value="InterPro"/>
</dbReference>
<keyword evidence="5" id="KW-0408">Iron</keyword>
<comment type="similarity">
    <text evidence="1">Belongs to the cytochrome P450 family.</text>
</comment>
<keyword evidence="2" id="KW-0349">Heme</keyword>
<keyword evidence="4" id="KW-0560">Oxidoreductase</keyword>
<accession>A0AAP0KQA0</accession>
<dbReference type="InterPro" id="IPR036396">
    <property type="entry name" value="Cyt_P450_sf"/>
</dbReference>
<evidence type="ECO:0000256" key="4">
    <source>
        <dbReference type="ARBA" id="ARBA00023002"/>
    </source>
</evidence>
<reference evidence="6 7" key="1">
    <citation type="submission" date="2024-01" db="EMBL/GenBank/DDBJ databases">
        <title>Genome assemblies of Stephania.</title>
        <authorList>
            <person name="Yang L."/>
        </authorList>
    </citation>
    <scope>NUCLEOTIDE SEQUENCE [LARGE SCALE GENOMIC DNA]</scope>
    <source>
        <strain evidence="6">QJT</strain>
        <tissue evidence="6">Leaf</tissue>
    </source>
</reference>
<dbReference type="Gene3D" id="1.10.630.10">
    <property type="entry name" value="Cytochrome P450"/>
    <property type="match status" value="1"/>
</dbReference>
<dbReference type="Proteomes" id="UP001417504">
    <property type="component" value="Unassembled WGS sequence"/>
</dbReference>
<gene>
    <name evidence="6" type="ORF">Sjap_003408</name>
</gene>
<keyword evidence="7" id="KW-1185">Reference proteome</keyword>
<evidence type="ECO:0000256" key="2">
    <source>
        <dbReference type="ARBA" id="ARBA00022617"/>
    </source>
</evidence>
<sequence length="173" mass="19289">MGLLNVELALANLLNCFDWKLPNGMNVKDIDMDEEASMAIHKKSPLLLYTIQKTACTLLSLTKQLNPPPGPPKLPTIGNLHQLGALPHRSLSNLSEIYGPVMLLHLGRMPLLVVSSAENVKEIMKTQDLNFSLSYNFIDIALSPYGDCWREMRKIFVLEVMSAKRPLMASLDS</sequence>
<evidence type="ECO:0000256" key="1">
    <source>
        <dbReference type="ARBA" id="ARBA00010617"/>
    </source>
</evidence>
<evidence type="ECO:0000313" key="7">
    <source>
        <dbReference type="Proteomes" id="UP001417504"/>
    </source>
</evidence>